<keyword evidence="1" id="KW-0812">Transmembrane</keyword>
<protein>
    <recommendedName>
        <fullName evidence="4">Serine/threonine protein kinase</fullName>
    </recommendedName>
</protein>
<proteinExistence type="predicted"/>
<dbReference type="EMBL" id="JBIBSM010000020">
    <property type="protein sequence ID" value="MFF8280234.1"/>
    <property type="molecule type" value="Genomic_DNA"/>
</dbReference>
<dbReference type="RefSeq" id="WP_391937111.1">
    <property type="nucleotide sequence ID" value="NZ_JBIBSM010000020.1"/>
</dbReference>
<gene>
    <name evidence="2" type="ORF">ACF05T_29805</name>
</gene>
<evidence type="ECO:0008006" key="4">
    <source>
        <dbReference type="Google" id="ProtNLM"/>
    </source>
</evidence>
<dbReference type="Proteomes" id="UP001603013">
    <property type="component" value="Unassembled WGS sequence"/>
</dbReference>
<evidence type="ECO:0000313" key="2">
    <source>
        <dbReference type="EMBL" id="MFF8280234.1"/>
    </source>
</evidence>
<reference evidence="2 3" key="1">
    <citation type="submission" date="2024-10" db="EMBL/GenBank/DDBJ databases">
        <title>The Natural Products Discovery Center: Release of the First 8490 Sequenced Strains for Exploring Actinobacteria Biosynthetic Diversity.</title>
        <authorList>
            <person name="Kalkreuter E."/>
            <person name="Kautsar S.A."/>
            <person name="Yang D."/>
            <person name="Bader C.D."/>
            <person name="Teijaro C.N."/>
            <person name="Fluegel L."/>
            <person name="Davis C.M."/>
            <person name="Simpson J.R."/>
            <person name="Lauterbach L."/>
            <person name="Steele A.D."/>
            <person name="Gui C."/>
            <person name="Meng S."/>
            <person name="Li G."/>
            <person name="Viehrig K."/>
            <person name="Ye F."/>
            <person name="Su P."/>
            <person name="Kiefer A.F."/>
            <person name="Nichols A."/>
            <person name="Cepeda A.J."/>
            <person name="Yan W."/>
            <person name="Fan B."/>
            <person name="Jiang Y."/>
            <person name="Adhikari A."/>
            <person name="Zheng C.-J."/>
            <person name="Schuster L."/>
            <person name="Cowan T.M."/>
            <person name="Smanski M.J."/>
            <person name="Chevrette M.G."/>
            <person name="De Carvalho L.P.S."/>
            <person name="Shen B."/>
        </authorList>
    </citation>
    <scope>NUCLEOTIDE SEQUENCE [LARGE SCALE GENOMIC DNA]</scope>
    <source>
        <strain evidence="2 3">NPDC015755</strain>
    </source>
</reference>
<organism evidence="2 3">
    <name type="scientific">Streptomyces lateritius</name>
    <dbReference type="NCBI Taxonomy" id="67313"/>
    <lineage>
        <taxon>Bacteria</taxon>
        <taxon>Bacillati</taxon>
        <taxon>Actinomycetota</taxon>
        <taxon>Actinomycetes</taxon>
        <taxon>Kitasatosporales</taxon>
        <taxon>Streptomycetaceae</taxon>
        <taxon>Streptomyces</taxon>
    </lineage>
</organism>
<feature type="transmembrane region" description="Helical" evidence="1">
    <location>
        <begin position="25"/>
        <end position="46"/>
    </location>
</feature>
<keyword evidence="3" id="KW-1185">Reference proteome</keyword>
<evidence type="ECO:0000256" key="1">
    <source>
        <dbReference type="SAM" id="Phobius"/>
    </source>
</evidence>
<keyword evidence="1" id="KW-0472">Membrane</keyword>
<accession>A0ABW6YK38</accession>
<sequence>MSSEESIQYPISPAAKPRRRAGRTVALIAVAAVLGVVGGAAVGYGIQAERAPTPLPALNQPTLAYPSHLPKGQEPVALAAAEDRKVKTDGDLRKLLLPKPAGTKKTEFADADGWMSLATYAGNFDHPNRALRYQLGNGFRRVATTSWQTGAYRTTQIRLVQYRSSDLLGARDHIEDQMAYMPEEDYARSEGESLKGSTNGRYYVFPVRQKPGYLDHYQARAYLYRGDIAVEIFMHDTKKISAKDISSVAERQLGRL</sequence>
<evidence type="ECO:0000313" key="3">
    <source>
        <dbReference type="Proteomes" id="UP001603013"/>
    </source>
</evidence>
<name>A0ABW6YK38_9ACTN</name>
<comment type="caution">
    <text evidence="2">The sequence shown here is derived from an EMBL/GenBank/DDBJ whole genome shotgun (WGS) entry which is preliminary data.</text>
</comment>
<keyword evidence="1" id="KW-1133">Transmembrane helix</keyword>